<dbReference type="Gene3D" id="3.90.150.10">
    <property type="entry name" value="Variant Surface Glycoprotein, subunit A domain 1"/>
    <property type="match status" value="1"/>
</dbReference>
<dbReference type="Pfam" id="PF00913">
    <property type="entry name" value="Trypan_glycop"/>
    <property type="match status" value="1"/>
</dbReference>
<evidence type="ECO:0000256" key="6">
    <source>
        <dbReference type="ARBA" id="ARBA00023180"/>
    </source>
</evidence>
<dbReference type="SUPFAM" id="SSF58087">
    <property type="entry name" value="Variant surface glycoprotein (N-terminal domain)"/>
    <property type="match status" value="1"/>
</dbReference>
<feature type="domain" description="Trypanosome variant surface glycoprotein A-type N-terminal" evidence="10">
    <location>
        <begin position="27"/>
        <end position="318"/>
    </location>
</feature>
<dbReference type="Gene3D" id="3.30.1680.40">
    <property type="match status" value="1"/>
</dbReference>
<dbReference type="EMBL" id="KX700937">
    <property type="protein sequence ID" value="APD74893.1"/>
    <property type="molecule type" value="Genomic_DNA"/>
</dbReference>
<keyword evidence="3" id="KW-1003">Cell membrane</keyword>
<name>A0A1J0RAE2_9TRYP</name>
<evidence type="ECO:0000256" key="3">
    <source>
        <dbReference type="ARBA" id="ARBA00022475"/>
    </source>
</evidence>
<evidence type="ECO:0000256" key="5">
    <source>
        <dbReference type="ARBA" id="ARBA00023136"/>
    </source>
</evidence>
<protein>
    <submittedName>
        <fullName evidence="12">Variant surface glycoprotein 1125.4673</fullName>
    </submittedName>
</protein>
<dbReference type="GO" id="GO:0005886">
    <property type="term" value="C:plasma membrane"/>
    <property type="evidence" value="ECO:0007669"/>
    <property type="project" value="UniProtKB-SubCell"/>
</dbReference>
<proteinExistence type="predicted"/>
<dbReference type="AlphaFoldDB" id="A0A1J0RAE2"/>
<keyword evidence="7" id="KW-0449">Lipoprotein</keyword>
<keyword evidence="9" id="KW-0732">Signal</keyword>
<reference evidence="12" key="1">
    <citation type="submission" date="2016-08" db="EMBL/GenBank/DDBJ databases">
        <title>VSG repertoire of Trypanosoma brucei EATRO 1125.</title>
        <authorList>
            <person name="Cross G.A."/>
        </authorList>
    </citation>
    <scope>NUCLEOTIDE SEQUENCE</scope>
    <source>
        <strain evidence="12">EATRO 1125</strain>
    </source>
</reference>
<organism evidence="12">
    <name type="scientific">Trypanosoma brucei</name>
    <dbReference type="NCBI Taxonomy" id="5691"/>
    <lineage>
        <taxon>Eukaryota</taxon>
        <taxon>Discoba</taxon>
        <taxon>Euglenozoa</taxon>
        <taxon>Kinetoplastea</taxon>
        <taxon>Metakinetoplastina</taxon>
        <taxon>Trypanosomatida</taxon>
        <taxon>Trypanosomatidae</taxon>
        <taxon>Trypanosoma</taxon>
    </lineage>
</organism>
<dbReference type="GO" id="GO:0098552">
    <property type="term" value="C:side of membrane"/>
    <property type="evidence" value="ECO:0007669"/>
    <property type="project" value="UniProtKB-KW"/>
</dbReference>
<dbReference type="VEuPathDB" id="TriTrypDB:Tb427_000599800"/>
<feature type="signal peptide" evidence="9">
    <location>
        <begin position="1"/>
        <end position="27"/>
    </location>
</feature>
<evidence type="ECO:0000256" key="9">
    <source>
        <dbReference type="SAM" id="SignalP"/>
    </source>
</evidence>
<evidence type="ECO:0000259" key="10">
    <source>
        <dbReference type="Pfam" id="PF00913"/>
    </source>
</evidence>
<dbReference type="VEuPathDB" id="TriTrypDB:Tb11.v5.0754"/>
<evidence type="ECO:0000256" key="1">
    <source>
        <dbReference type="ARBA" id="ARBA00002523"/>
    </source>
</evidence>
<keyword evidence="4" id="KW-0336">GPI-anchor</keyword>
<dbReference type="GO" id="GO:0042783">
    <property type="term" value="P:symbiont-mediated evasion of host immune response"/>
    <property type="evidence" value="ECO:0007669"/>
    <property type="project" value="InterPro"/>
</dbReference>
<dbReference type="InterPro" id="IPR019609">
    <property type="entry name" value="Variant_surf_glycoprt_trypan_C"/>
</dbReference>
<keyword evidence="6" id="KW-0325">Glycoprotein</keyword>
<comment type="function">
    <text evidence="1">VSG forms a coat on the surface of the parasite. The trypanosome evades the immune response of the host by expressing a series of antigenically distinct VSGs from an estimated 1000 VSG genes.</text>
</comment>
<dbReference type="Pfam" id="PF10659">
    <property type="entry name" value="Trypan_glycop_C"/>
    <property type="match status" value="1"/>
</dbReference>
<feature type="region of interest" description="Disordered" evidence="8">
    <location>
        <begin position="412"/>
        <end position="444"/>
    </location>
</feature>
<keyword evidence="5" id="KW-0472">Membrane</keyword>
<accession>A0A1J0RAE2</accession>
<feature type="domain" description="Trypanosome variant surface glycoprotein C-terminal" evidence="11">
    <location>
        <begin position="386"/>
        <end position="477"/>
    </location>
</feature>
<dbReference type="InterPro" id="IPR001812">
    <property type="entry name" value="Trypano_VSG_A_N_dom"/>
</dbReference>
<evidence type="ECO:0000256" key="7">
    <source>
        <dbReference type="ARBA" id="ARBA00023288"/>
    </source>
</evidence>
<feature type="chain" id="PRO_5009615374" evidence="9">
    <location>
        <begin position="28"/>
        <end position="478"/>
    </location>
</feature>
<evidence type="ECO:0000256" key="8">
    <source>
        <dbReference type="SAM" id="MobiDB-lite"/>
    </source>
</evidence>
<evidence type="ECO:0000256" key="2">
    <source>
        <dbReference type="ARBA" id="ARBA00004609"/>
    </source>
</evidence>
<sequence>MQEEQMRQAKTAAQISLALLLIGVANAAHEKKPPKLEAMQKVCEFTEAMKDVTAYAATHVEKTANTVRDLDDTISTLQQLLMTEGANNKAIRQLARLANKNKLAILSELPQLAKQAAEAAATCANLAGRTEEFVKIFYKAHEDQSNTCIEKGGGPRAHTDLTCFKGNGVLKDLHLRIHSQVPDINNKYLAIANLGSGLQHGANNNCNLMDGTSASNVYTATQNNNLGIDYGNGMLTTNTADPSGSAINWEPKGKSSITEGKFASCQTTLSKITGKPAAATMASSEQLLKLNLEVPDTIESITIASEEFGPQDPKTAITIQKPQLNAIQAAIKALKSKTGQQAAPAADPNAAFFKRLAEINWTACEVGAKPNTKENCEVTKTEPPKCNDKEQGDCGKKAGCEWKNSTCKLTEGEQKETERAKQEAGKDGKTDSKCTGKEQKDCKSPDCKWEGKCQDFSFLVNKQFALSVVSAAFVALLF</sequence>
<evidence type="ECO:0000259" key="11">
    <source>
        <dbReference type="Pfam" id="PF10659"/>
    </source>
</evidence>
<evidence type="ECO:0000313" key="12">
    <source>
        <dbReference type="EMBL" id="APD74893.1"/>
    </source>
</evidence>
<comment type="subcellular location">
    <subcellularLocation>
        <location evidence="2">Cell membrane</location>
        <topology evidence="2">Lipid-anchor</topology>
        <topology evidence="2">GPI-anchor</topology>
    </subcellularLocation>
</comment>
<evidence type="ECO:0000256" key="4">
    <source>
        <dbReference type="ARBA" id="ARBA00022622"/>
    </source>
</evidence>